<dbReference type="Pfam" id="PF08478">
    <property type="entry name" value="POTRA_1"/>
    <property type="match status" value="1"/>
</dbReference>
<evidence type="ECO:0000259" key="6">
    <source>
        <dbReference type="Pfam" id="PF03799"/>
    </source>
</evidence>
<keyword evidence="4" id="KW-1133">Transmembrane helix</keyword>
<dbReference type="Proteomes" id="UP000740727">
    <property type="component" value="Unassembled WGS sequence"/>
</dbReference>
<dbReference type="PANTHER" id="PTHR37820">
    <property type="entry name" value="CELL DIVISION PROTEIN DIVIB"/>
    <property type="match status" value="1"/>
</dbReference>
<evidence type="ECO:0000256" key="5">
    <source>
        <dbReference type="ARBA" id="ARBA00023306"/>
    </source>
</evidence>
<reference evidence="8" key="1">
    <citation type="submission" date="2018-10" db="EMBL/GenBank/DDBJ databases">
        <title>Iterative Subtractive Binning of Freshwater Chronoseries Metagenomes Recovers Nearly Complete Genomes from over Four Hundred Novel Species.</title>
        <authorList>
            <person name="Rodriguez-R L.M."/>
            <person name="Tsementzi D."/>
            <person name="Luo C."/>
            <person name="Konstantinidis K.T."/>
        </authorList>
    </citation>
    <scope>NUCLEOTIDE SEQUENCE</scope>
    <source>
        <strain evidence="8">WB5_2A_028</strain>
    </source>
</reference>
<protein>
    <submittedName>
        <fullName evidence="8">FtsQ-type POTRA domain-containing protein</fullName>
    </submittedName>
</protein>
<evidence type="ECO:0000256" key="1">
    <source>
        <dbReference type="ARBA" id="ARBA00022475"/>
    </source>
</evidence>
<comment type="caution">
    <text evidence="8">The sequence shown here is derived from an EMBL/GenBank/DDBJ whole genome shotgun (WGS) entry which is preliminary data.</text>
</comment>
<name>A0A965GCS8_9PROT</name>
<evidence type="ECO:0000256" key="4">
    <source>
        <dbReference type="ARBA" id="ARBA00022989"/>
    </source>
</evidence>
<accession>A0A965GCS8</accession>
<keyword evidence="2" id="KW-0132">Cell division</keyword>
<keyword evidence="1" id="KW-1003">Cell membrane</keyword>
<evidence type="ECO:0000313" key="8">
    <source>
        <dbReference type="EMBL" id="NBR93574.1"/>
    </source>
</evidence>
<feature type="domain" description="Cell division protein FtsQ/DivIB C-terminal" evidence="6">
    <location>
        <begin position="108"/>
        <end position="203"/>
    </location>
</feature>
<dbReference type="InterPro" id="IPR005548">
    <property type="entry name" value="Cell_div_FtsQ/DivIB_C"/>
</dbReference>
<evidence type="ECO:0000256" key="3">
    <source>
        <dbReference type="ARBA" id="ARBA00022692"/>
    </source>
</evidence>
<feature type="domain" description="POTRA" evidence="7">
    <location>
        <begin position="38"/>
        <end position="97"/>
    </location>
</feature>
<dbReference type="PANTHER" id="PTHR37820:SF1">
    <property type="entry name" value="CELL DIVISION PROTEIN FTSQ"/>
    <property type="match status" value="1"/>
</dbReference>
<dbReference type="GO" id="GO:0005886">
    <property type="term" value="C:plasma membrane"/>
    <property type="evidence" value="ECO:0007669"/>
    <property type="project" value="TreeGrafter"/>
</dbReference>
<dbReference type="AlphaFoldDB" id="A0A965GCS8"/>
<gene>
    <name evidence="8" type="ORF">EBT44_01770</name>
</gene>
<dbReference type="GO" id="GO:0051301">
    <property type="term" value="P:cell division"/>
    <property type="evidence" value="ECO:0007669"/>
    <property type="project" value="UniProtKB-KW"/>
</dbReference>
<sequence>MNVKVKTLLIPVLLFSLLGYLFGWSSLFEVQKIEVAGIEGSKTLTAKKVIAKSGIAKGDKLARINAGAVARSLRVYPEIERVEINRKPLHTVEIALTLRKVEIALATNQGKYLLGDVSGTTFAEVSRPPKGVPVISGDRRFIVDAITIHSALPEKIRKRVTLIEIPSKASITLTLSGGLKILWGTVADQEAKLAVLSALLASPENKGARFIDIATPLSPTVRSARSS</sequence>
<proteinExistence type="predicted"/>
<dbReference type="InterPro" id="IPR050487">
    <property type="entry name" value="FtsQ_DivIB"/>
</dbReference>
<keyword evidence="5" id="KW-0131">Cell cycle</keyword>
<organism evidence="8 9">
    <name type="scientific">Candidatus Fonsibacter lacus</name>
    <dbReference type="NCBI Taxonomy" id="2576439"/>
    <lineage>
        <taxon>Bacteria</taxon>
        <taxon>Pseudomonadati</taxon>
        <taxon>Pseudomonadota</taxon>
        <taxon>Alphaproteobacteria</taxon>
        <taxon>Candidatus Pelagibacterales</taxon>
        <taxon>Candidatus Pelagibacterales incertae sedis</taxon>
        <taxon>Candidatus Fonsibacter</taxon>
    </lineage>
</organism>
<keyword evidence="4" id="KW-0472">Membrane</keyword>
<dbReference type="Pfam" id="PF03799">
    <property type="entry name" value="FtsQ_DivIB_C"/>
    <property type="match status" value="1"/>
</dbReference>
<dbReference type="EMBL" id="RFXN01000011">
    <property type="protein sequence ID" value="NBR93574.1"/>
    <property type="molecule type" value="Genomic_DNA"/>
</dbReference>
<evidence type="ECO:0000313" key="9">
    <source>
        <dbReference type="Proteomes" id="UP000740727"/>
    </source>
</evidence>
<keyword evidence="3" id="KW-0812">Transmembrane</keyword>
<dbReference type="InterPro" id="IPR013685">
    <property type="entry name" value="POTRA_FtsQ_type"/>
</dbReference>
<evidence type="ECO:0000256" key="2">
    <source>
        <dbReference type="ARBA" id="ARBA00022618"/>
    </source>
</evidence>
<evidence type="ECO:0000259" key="7">
    <source>
        <dbReference type="Pfam" id="PF08478"/>
    </source>
</evidence>